<reference evidence="1 2" key="1">
    <citation type="submission" date="2017-06" db="EMBL/GenBank/DDBJ databases">
        <title>Comparative genomic analysis of Ambrosia Fusariam Clade fungi.</title>
        <authorList>
            <person name="Stajich J.E."/>
            <person name="Carrillo J."/>
            <person name="Kijimoto T."/>
            <person name="Eskalen A."/>
            <person name="O'Donnell K."/>
            <person name="Kasson M."/>
        </authorList>
    </citation>
    <scope>NUCLEOTIDE SEQUENCE [LARGE SCALE GENOMIC DNA]</scope>
    <source>
        <strain evidence="1">UCR3666</strain>
    </source>
</reference>
<dbReference type="OrthoDB" id="10039566at2759"/>
<dbReference type="Proteomes" id="UP000277212">
    <property type="component" value="Unassembled WGS sequence"/>
</dbReference>
<evidence type="ECO:0000313" key="2">
    <source>
        <dbReference type="Proteomes" id="UP000277212"/>
    </source>
</evidence>
<name>A0A3M2RZ56_9HYPO</name>
<evidence type="ECO:0000313" key="1">
    <source>
        <dbReference type="EMBL" id="RMJ10205.1"/>
    </source>
</evidence>
<organism evidence="1 2">
    <name type="scientific">Fusarium kuroshium</name>
    <dbReference type="NCBI Taxonomy" id="2010991"/>
    <lineage>
        <taxon>Eukaryota</taxon>
        <taxon>Fungi</taxon>
        <taxon>Dikarya</taxon>
        <taxon>Ascomycota</taxon>
        <taxon>Pezizomycotina</taxon>
        <taxon>Sordariomycetes</taxon>
        <taxon>Hypocreomycetidae</taxon>
        <taxon>Hypocreales</taxon>
        <taxon>Nectriaceae</taxon>
        <taxon>Fusarium</taxon>
        <taxon>Fusarium solani species complex</taxon>
    </lineage>
</organism>
<keyword evidence="2" id="KW-1185">Reference proteome</keyword>
<accession>A0A3M2RZ56</accession>
<sequence length="291" mass="32260">MNIADSPLFKAYARPVLDSRLSPRPRRQRARFSPFGIMDTVMQYLLNRASLEVTKIKISDASESSFCLAIESRLVDSGAISSIIGAMDVELSFNGFSFGMVELPEVQTSFWGTKVLVKEQRIDITNMTAFRTFIRSLMLDSDSSFQLDNGWCTVGALGTSSGCEICLDIPLKCMDGPQMELKKLSRSDDNSIVATFRLDNPSPVEIDHGHCIFELRNTRGETMADLRGDLNIVRGQADYTLHGTTRPGVAPSDMARLVGVGVEGSSWCNETIKEIDVIFVLKPEFAELLQR</sequence>
<dbReference type="EMBL" id="NKUJ01000211">
    <property type="protein sequence ID" value="RMJ10205.1"/>
    <property type="molecule type" value="Genomic_DNA"/>
</dbReference>
<comment type="caution">
    <text evidence="1">The sequence shown here is derived from an EMBL/GenBank/DDBJ whole genome shotgun (WGS) entry which is preliminary data.</text>
</comment>
<dbReference type="AlphaFoldDB" id="A0A3M2RZ56"/>
<proteinExistence type="predicted"/>
<protein>
    <submittedName>
        <fullName evidence="1">Uncharacterized protein</fullName>
    </submittedName>
</protein>
<gene>
    <name evidence="1" type="ORF">CDV36_010164</name>
</gene>